<proteinExistence type="predicted"/>
<sequence>MSIYFRENNKGVIMENRWQVAISAGLLASVWCGIADAFHLVTWIGFLGCSTFFAQPKAGFQGVMMAWCTNLSGVFWAWLIISGSSFFVSPVAGYLFTGIATSAMCLQASYQKLSFIPGAFIGCCITFAMAGDVANIVPPLVLGALLGFCMSLLTAQLITLRQKWSASTGSEIASAD</sequence>
<feature type="transmembrane region" description="Helical" evidence="1">
    <location>
        <begin position="20"/>
        <end position="46"/>
    </location>
</feature>
<evidence type="ECO:0000256" key="1">
    <source>
        <dbReference type="SAM" id="Phobius"/>
    </source>
</evidence>
<feature type="transmembrane region" description="Helical" evidence="1">
    <location>
        <begin position="136"/>
        <end position="158"/>
    </location>
</feature>
<accession>A0ABN0PKQ2</accession>
<keyword evidence="1" id="KW-0472">Membrane</keyword>
<keyword evidence="1" id="KW-1133">Transmembrane helix</keyword>
<gene>
    <name evidence="2" type="ORF">SHD_2766</name>
</gene>
<dbReference type="InterPro" id="IPR009476">
    <property type="entry name" value="DUF1097"/>
</dbReference>
<organism evidence="2 3">
    <name type="scientific">Shewanella decolorationis S12</name>
    <dbReference type="NCBI Taxonomy" id="1353536"/>
    <lineage>
        <taxon>Bacteria</taxon>
        <taxon>Pseudomonadati</taxon>
        <taxon>Pseudomonadota</taxon>
        <taxon>Gammaproteobacteria</taxon>
        <taxon>Alteromonadales</taxon>
        <taxon>Shewanellaceae</taxon>
        <taxon>Shewanella</taxon>
    </lineage>
</organism>
<dbReference type="Pfam" id="PF06496">
    <property type="entry name" value="DUF1097"/>
    <property type="match status" value="1"/>
</dbReference>
<comment type="caution">
    <text evidence="2">The sequence shown here is derived from an EMBL/GenBank/DDBJ whole genome shotgun (WGS) entry which is preliminary data.</text>
</comment>
<evidence type="ECO:0000313" key="3">
    <source>
        <dbReference type="Proteomes" id="UP000017548"/>
    </source>
</evidence>
<name>A0ABN0PKQ2_9GAMM</name>
<protein>
    <submittedName>
        <fullName evidence="2">Inner membrane protein</fullName>
    </submittedName>
</protein>
<evidence type="ECO:0000313" key="2">
    <source>
        <dbReference type="EMBL" id="ESE40606.1"/>
    </source>
</evidence>
<feature type="transmembrane region" description="Helical" evidence="1">
    <location>
        <begin position="113"/>
        <end position="130"/>
    </location>
</feature>
<keyword evidence="3" id="KW-1185">Reference proteome</keyword>
<keyword evidence="1" id="KW-0812">Transmembrane</keyword>
<dbReference type="EMBL" id="AXZL01000070">
    <property type="protein sequence ID" value="ESE40606.1"/>
    <property type="molecule type" value="Genomic_DNA"/>
</dbReference>
<dbReference type="Proteomes" id="UP000017548">
    <property type="component" value="Unassembled WGS sequence"/>
</dbReference>
<reference evidence="2 3" key="1">
    <citation type="journal article" date="2013" name="Genome Announc.">
        <title>Draft Genome Sequence of Shewanella decolorationis S12, a Dye-Degrading Bacterium Isolated from a Wastewater Treatment Plant.</title>
        <authorList>
            <person name="Xu M."/>
            <person name="Fang Y."/>
            <person name="Liu J."/>
            <person name="Chen X."/>
            <person name="Sun G."/>
            <person name="Guo J."/>
            <person name="Hua Z."/>
            <person name="Tu Q."/>
            <person name="Wu L."/>
            <person name="Zhou J."/>
            <person name="Liu X."/>
        </authorList>
    </citation>
    <scope>NUCLEOTIDE SEQUENCE [LARGE SCALE GENOMIC DNA]</scope>
    <source>
        <strain evidence="2 3">S12</strain>
    </source>
</reference>